<keyword evidence="1" id="KW-0472">Membrane</keyword>
<proteinExistence type="predicted"/>
<accession>A0A0H3GWI8</accession>
<dbReference type="AlphaFoldDB" id="A0A0H3GWI8"/>
<feature type="transmembrane region" description="Helical" evidence="1">
    <location>
        <begin position="12"/>
        <end position="38"/>
    </location>
</feature>
<keyword evidence="3" id="KW-1185">Reference proteome</keyword>
<keyword evidence="1" id="KW-0812">Transmembrane</keyword>
<reference evidence="2 3" key="1">
    <citation type="journal article" date="2012" name="J. Bacteriol.">
        <title>Complete genome sequence of Klebsiella pneumoniae subsp. pneumoniae HS11286, a multidrug-resistant strain isolated from human sputum.</title>
        <authorList>
            <person name="Liu P."/>
            <person name="Li P."/>
            <person name="Jiang X."/>
            <person name="Bi D."/>
            <person name="Xie Y."/>
            <person name="Tai C."/>
            <person name="Deng Z."/>
            <person name="Rajakumar K."/>
            <person name="Ou H.Y."/>
        </authorList>
    </citation>
    <scope>NUCLEOTIDE SEQUENCE [LARGE SCALE GENOMIC DNA]</scope>
    <source>
        <strain evidence="2 3">HS11286</strain>
    </source>
</reference>
<evidence type="ECO:0000313" key="3">
    <source>
        <dbReference type="Proteomes" id="UP000007841"/>
    </source>
</evidence>
<dbReference type="HOGENOM" id="CLU_3291168_0_0_6"/>
<organism evidence="2 3">
    <name type="scientific">Klebsiella pneumoniae subsp. pneumoniae (strain HS11286)</name>
    <dbReference type="NCBI Taxonomy" id="1125630"/>
    <lineage>
        <taxon>Bacteria</taxon>
        <taxon>Pseudomonadati</taxon>
        <taxon>Pseudomonadota</taxon>
        <taxon>Gammaproteobacteria</taxon>
        <taxon>Enterobacterales</taxon>
        <taxon>Enterobacteriaceae</taxon>
        <taxon>Klebsiella/Raoultella group</taxon>
        <taxon>Klebsiella</taxon>
        <taxon>Klebsiella pneumoniae complex</taxon>
    </lineage>
</organism>
<gene>
    <name evidence="2" type="ordered locus">KPHS_22960</name>
</gene>
<dbReference type="KEGG" id="kpm:KPHS_22960"/>
<dbReference type="RefSeq" id="WP_004230193.1">
    <property type="nucleotide sequence ID" value="NC_016845.1"/>
</dbReference>
<evidence type="ECO:0000256" key="1">
    <source>
        <dbReference type="SAM" id="Phobius"/>
    </source>
</evidence>
<dbReference type="Proteomes" id="UP000007841">
    <property type="component" value="Chromosome"/>
</dbReference>
<dbReference type="RefSeq" id="YP_005226596.1">
    <property type="nucleotide sequence ID" value="NC_016845.1"/>
</dbReference>
<keyword evidence="1" id="KW-1133">Transmembrane helix</keyword>
<evidence type="ECO:0000313" key="2">
    <source>
        <dbReference type="EMBL" id="AEW60994.1"/>
    </source>
</evidence>
<name>A0A0H3GWI8_KLEPH</name>
<dbReference type="GeneID" id="11847314"/>
<protein>
    <submittedName>
        <fullName evidence="2">Uncharacterized protein</fullName>
    </submittedName>
</protein>
<sequence>MVSFIHPLNVLARLMVSIANIPLVHYLLNLSLTVVSYFKY</sequence>
<dbReference type="EMBL" id="CP003200">
    <property type="protein sequence ID" value="AEW60994.1"/>
    <property type="molecule type" value="Genomic_DNA"/>
</dbReference>